<dbReference type="Pfam" id="PF12955">
    <property type="entry name" value="Vps3844_C"/>
    <property type="match status" value="1"/>
</dbReference>
<feature type="chain" id="PRO_5041974307" description="DUF3844 domain-containing protein" evidence="3">
    <location>
        <begin position="22"/>
        <end position="453"/>
    </location>
</feature>
<evidence type="ECO:0000256" key="1">
    <source>
        <dbReference type="SAM" id="MobiDB-lite"/>
    </source>
</evidence>
<feature type="region of interest" description="Disordered" evidence="1">
    <location>
        <begin position="284"/>
        <end position="326"/>
    </location>
</feature>
<dbReference type="PANTHER" id="PTHR36853">
    <property type="entry name" value="EXPRESSED PROTEIN"/>
    <property type="match status" value="1"/>
</dbReference>
<dbReference type="EMBL" id="JASNWA010000004">
    <property type="protein sequence ID" value="KAK3177187.1"/>
    <property type="molecule type" value="Genomic_DNA"/>
</dbReference>
<sequence>MKLIACLLWAGTALEASLVSAQALVYTSDASPLPSKESLLSISPHTARLLFAQRLGLSQYHSLEGADEITLDILNTYGGKQQQIFAHEERTRSVDRILLIVDGVANPEDIFDHSVRPAVTIQSQPSTSQNRQLALDFLEQDQHSRSKEHNLCQFQFPSSSTLRGGLSSSRMVQTMHILGGDRTMLTRSQESHNCGQWNERMTHDTNGASQKPQLSMYKDLYESLGSGVYGHTTILHVSTLQDLSPNDGERYTTALSDLKIFIKHFHQPNSHVSSTIVIMPANSKPAKRSITSPYGTYAKPLSARQQPEEPLSSPSTPPTHEPSAPEVLQASTKPLPHGILPVCHPNPENAIAATNNCSGHGMVYHKSSGAIDCYACKCSKTVLTDDEGRVKTVYWGGPACQKKDISVPFFLLAGLSIALVGAVTWGVGLLMSVGSEELPSVIGAGVAGPRAQK</sequence>
<name>A0AAD9ZEU2_9LECA</name>
<evidence type="ECO:0000256" key="3">
    <source>
        <dbReference type="SAM" id="SignalP"/>
    </source>
</evidence>
<evidence type="ECO:0008006" key="8">
    <source>
        <dbReference type="Google" id="ProtNLM"/>
    </source>
</evidence>
<comment type="caution">
    <text evidence="6">The sequence shown here is derived from an EMBL/GenBank/DDBJ whole genome shotgun (WGS) entry which is preliminary data.</text>
</comment>
<keyword evidence="7" id="KW-1185">Reference proteome</keyword>
<gene>
    <name evidence="6" type="ORF">OEA41_008516</name>
</gene>
<dbReference type="PANTHER" id="PTHR36853:SF1">
    <property type="entry name" value="DUF3844 DOMAIN-CONTAINING PROTEIN"/>
    <property type="match status" value="1"/>
</dbReference>
<evidence type="ECO:0000259" key="5">
    <source>
        <dbReference type="Pfam" id="PF21656"/>
    </source>
</evidence>
<keyword evidence="2" id="KW-1133">Transmembrane helix</keyword>
<feature type="domain" description="Vacuolar sorting protein Vps3844 N-terminal" evidence="5">
    <location>
        <begin position="41"/>
        <end position="140"/>
    </location>
</feature>
<dbReference type="Proteomes" id="UP001276659">
    <property type="component" value="Unassembled WGS sequence"/>
</dbReference>
<evidence type="ECO:0000313" key="7">
    <source>
        <dbReference type="Proteomes" id="UP001276659"/>
    </source>
</evidence>
<dbReference type="AlphaFoldDB" id="A0AAD9ZEU2"/>
<dbReference type="InterPro" id="IPR053065">
    <property type="entry name" value="Archenteron_Induction-Rel"/>
</dbReference>
<dbReference type="GO" id="GO:0005783">
    <property type="term" value="C:endoplasmic reticulum"/>
    <property type="evidence" value="ECO:0007669"/>
    <property type="project" value="TreeGrafter"/>
</dbReference>
<keyword evidence="2" id="KW-0472">Membrane</keyword>
<feature type="domain" description="Vacuolar sorting protein Vps3844 C-terminal" evidence="4">
    <location>
        <begin position="343"/>
        <end position="444"/>
    </location>
</feature>
<organism evidence="6 7">
    <name type="scientific">Lepraria neglecta</name>
    <dbReference type="NCBI Taxonomy" id="209136"/>
    <lineage>
        <taxon>Eukaryota</taxon>
        <taxon>Fungi</taxon>
        <taxon>Dikarya</taxon>
        <taxon>Ascomycota</taxon>
        <taxon>Pezizomycotina</taxon>
        <taxon>Lecanoromycetes</taxon>
        <taxon>OSLEUM clade</taxon>
        <taxon>Lecanoromycetidae</taxon>
        <taxon>Lecanorales</taxon>
        <taxon>Lecanorineae</taxon>
        <taxon>Stereocaulaceae</taxon>
        <taxon>Lepraria</taxon>
    </lineage>
</organism>
<evidence type="ECO:0000313" key="6">
    <source>
        <dbReference type="EMBL" id="KAK3177187.1"/>
    </source>
</evidence>
<feature type="transmembrane region" description="Helical" evidence="2">
    <location>
        <begin position="409"/>
        <end position="430"/>
    </location>
</feature>
<proteinExistence type="predicted"/>
<feature type="signal peptide" evidence="3">
    <location>
        <begin position="1"/>
        <end position="21"/>
    </location>
</feature>
<dbReference type="InterPro" id="IPR024382">
    <property type="entry name" value="Vps3844_C"/>
</dbReference>
<protein>
    <recommendedName>
        <fullName evidence="8">DUF3844 domain-containing protein</fullName>
    </recommendedName>
</protein>
<evidence type="ECO:0000259" key="4">
    <source>
        <dbReference type="Pfam" id="PF12955"/>
    </source>
</evidence>
<dbReference type="Pfam" id="PF21656">
    <property type="entry name" value="DUF6859"/>
    <property type="match status" value="1"/>
</dbReference>
<dbReference type="InterPro" id="IPR049205">
    <property type="entry name" value="Vps3844_N"/>
</dbReference>
<keyword evidence="3" id="KW-0732">Signal</keyword>
<evidence type="ECO:0000256" key="2">
    <source>
        <dbReference type="SAM" id="Phobius"/>
    </source>
</evidence>
<reference evidence="6" key="1">
    <citation type="submission" date="2022-11" db="EMBL/GenBank/DDBJ databases">
        <title>Chromosomal genome sequence assembly and mating type (MAT) locus characterization of the leprose asexual lichenized fungus Lepraria neglecta (Nyl.) Erichsen.</title>
        <authorList>
            <person name="Allen J.L."/>
            <person name="Pfeffer B."/>
        </authorList>
    </citation>
    <scope>NUCLEOTIDE SEQUENCE</scope>
    <source>
        <strain evidence="6">Allen 5258</strain>
    </source>
</reference>
<keyword evidence="2" id="KW-0812">Transmembrane</keyword>
<accession>A0AAD9ZEU2</accession>